<organism evidence="2 3">
    <name type="scientific">Romanomermis culicivorax</name>
    <name type="common">Nematode worm</name>
    <dbReference type="NCBI Taxonomy" id="13658"/>
    <lineage>
        <taxon>Eukaryota</taxon>
        <taxon>Metazoa</taxon>
        <taxon>Ecdysozoa</taxon>
        <taxon>Nematoda</taxon>
        <taxon>Enoplea</taxon>
        <taxon>Dorylaimia</taxon>
        <taxon>Mermithida</taxon>
        <taxon>Mermithoidea</taxon>
        <taxon>Mermithidae</taxon>
        <taxon>Romanomermis</taxon>
    </lineage>
</organism>
<accession>A0A915KPJ0</accession>
<reference evidence="3" key="1">
    <citation type="submission" date="2022-11" db="UniProtKB">
        <authorList>
            <consortium name="WormBaseParasite"/>
        </authorList>
    </citation>
    <scope>IDENTIFICATION</scope>
</reference>
<feature type="region of interest" description="Disordered" evidence="1">
    <location>
        <begin position="1"/>
        <end position="57"/>
    </location>
</feature>
<sequence length="57" mass="6213">MRQLKEKQSENVGAKMEKKNHSDQSCRDQAEVSSSTIIGVNNNGRSAATSADYLADI</sequence>
<evidence type="ECO:0000313" key="3">
    <source>
        <dbReference type="WBParaSite" id="nRc.2.0.1.t39965-RA"/>
    </source>
</evidence>
<protein>
    <submittedName>
        <fullName evidence="3">Uncharacterized protein</fullName>
    </submittedName>
</protein>
<dbReference type="Proteomes" id="UP000887565">
    <property type="component" value="Unplaced"/>
</dbReference>
<evidence type="ECO:0000256" key="1">
    <source>
        <dbReference type="SAM" id="MobiDB-lite"/>
    </source>
</evidence>
<feature type="compositionally biased region" description="Basic and acidic residues" evidence="1">
    <location>
        <begin position="1"/>
        <end position="30"/>
    </location>
</feature>
<proteinExistence type="predicted"/>
<name>A0A915KPJ0_ROMCU</name>
<keyword evidence="2" id="KW-1185">Reference proteome</keyword>
<dbReference type="AlphaFoldDB" id="A0A915KPJ0"/>
<evidence type="ECO:0000313" key="2">
    <source>
        <dbReference type="Proteomes" id="UP000887565"/>
    </source>
</evidence>
<feature type="compositionally biased region" description="Polar residues" evidence="1">
    <location>
        <begin position="31"/>
        <end position="49"/>
    </location>
</feature>
<dbReference type="WBParaSite" id="nRc.2.0.1.t39965-RA">
    <property type="protein sequence ID" value="nRc.2.0.1.t39965-RA"/>
    <property type="gene ID" value="nRc.2.0.1.g39965"/>
</dbReference>